<name>A0A4Z2HUW6_9TELE</name>
<comment type="caution">
    <text evidence="3">The sequence shown here is derived from an EMBL/GenBank/DDBJ whole genome shotgun (WGS) entry which is preliminary data.</text>
</comment>
<evidence type="ECO:0000256" key="1">
    <source>
        <dbReference type="SAM" id="Phobius"/>
    </source>
</evidence>
<organism evidence="3 4">
    <name type="scientific">Liparis tanakae</name>
    <name type="common">Tanaka's snailfish</name>
    <dbReference type="NCBI Taxonomy" id="230148"/>
    <lineage>
        <taxon>Eukaryota</taxon>
        <taxon>Metazoa</taxon>
        <taxon>Chordata</taxon>
        <taxon>Craniata</taxon>
        <taxon>Vertebrata</taxon>
        <taxon>Euteleostomi</taxon>
        <taxon>Actinopterygii</taxon>
        <taxon>Neopterygii</taxon>
        <taxon>Teleostei</taxon>
        <taxon>Neoteleostei</taxon>
        <taxon>Acanthomorphata</taxon>
        <taxon>Eupercaria</taxon>
        <taxon>Perciformes</taxon>
        <taxon>Cottioidei</taxon>
        <taxon>Cottales</taxon>
        <taxon>Liparidae</taxon>
        <taxon>Liparis</taxon>
    </lineage>
</organism>
<protein>
    <submittedName>
        <fullName evidence="3">Uncharacterized protein</fullName>
    </submittedName>
</protein>
<keyword evidence="1" id="KW-0472">Membrane</keyword>
<evidence type="ECO:0000256" key="2">
    <source>
        <dbReference type="SAM" id="SignalP"/>
    </source>
</evidence>
<dbReference type="EMBL" id="SRLO01000175">
    <property type="protein sequence ID" value="TNN69487.1"/>
    <property type="molecule type" value="Genomic_DNA"/>
</dbReference>
<gene>
    <name evidence="3" type="ORF">EYF80_020321</name>
</gene>
<accession>A0A4Z2HUW6</accession>
<reference evidence="3 4" key="1">
    <citation type="submission" date="2019-03" db="EMBL/GenBank/DDBJ databases">
        <title>First draft genome of Liparis tanakae, snailfish: a comprehensive survey of snailfish specific genes.</title>
        <authorList>
            <person name="Kim W."/>
            <person name="Song I."/>
            <person name="Jeong J.-H."/>
            <person name="Kim D."/>
            <person name="Kim S."/>
            <person name="Ryu S."/>
            <person name="Song J.Y."/>
            <person name="Lee S.K."/>
        </authorList>
    </citation>
    <scope>NUCLEOTIDE SEQUENCE [LARGE SCALE GENOMIC DNA]</scope>
    <source>
        <tissue evidence="3">Muscle</tissue>
    </source>
</reference>
<keyword evidence="2" id="KW-0732">Signal</keyword>
<evidence type="ECO:0000313" key="3">
    <source>
        <dbReference type="EMBL" id="TNN69487.1"/>
    </source>
</evidence>
<keyword evidence="1" id="KW-0812">Transmembrane</keyword>
<dbReference type="Proteomes" id="UP000314294">
    <property type="component" value="Unassembled WGS sequence"/>
</dbReference>
<keyword evidence="1" id="KW-1133">Transmembrane helix</keyword>
<proteinExistence type="predicted"/>
<dbReference type="AlphaFoldDB" id="A0A4Z2HUW6"/>
<evidence type="ECO:0000313" key="4">
    <source>
        <dbReference type="Proteomes" id="UP000314294"/>
    </source>
</evidence>
<feature type="signal peptide" evidence="2">
    <location>
        <begin position="1"/>
        <end position="30"/>
    </location>
</feature>
<feature type="transmembrane region" description="Helical" evidence="1">
    <location>
        <begin position="145"/>
        <end position="166"/>
    </location>
</feature>
<sequence length="208" mass="21808">MTSLPWNPNWALLQVSQPLLGLICVRTALQCQTSGQEPPEGNRGRHNVPLTDGTVLARHGDSQCGVAESKDGDSDGTALSEVKVSWTESADLSSFGASEYGPLSPCLLPGSQVARKLCVRAIPGMHGTNTEASFRQVSSAMSSTLLNFGGFIFWMSSLLTTAFFPFSASSSTTSSPRSSRTLAASKPLRSDGIHTSLLAVQSACAAGL</sequence>
<feature type="chain" id="PRO_5021411032" evidence="2">
    <location>
        <begin position="31"/>
        <end position="208"/>
    </location>
</feature>
<keyword evidence="4" id="KW-1185">Reference proteome</keyword>